<keyword evidence="3" id="KW-1185">Reference proteome</keyword>
<reference evidence="2" key="1">
    <citation type="submission" date="2023-03" db="EMBL/GenBank/DDBJ databases">
        <title>Massive genome expansion in bonnet fungi (Mycena s.s.) driven by repeated elements and novel gene families across ecological guilds.</title>
        <authorList>
            <consortium name="Lawrence Berkeley National Laboratory"/>
            <person name="Harder C.B."/>
            <person name="Miyauchi S."/>
            <person name="Viragh M."/>
            <person name="Kuo A."/>
            <person name="Thoen E."/>
            <person name="Andreopoulos B."/>
            <person name="Lu D."/>
            <person name="Skrede I."/>
            <person name="Drula E."/>
            <person name="Henrissat B."/>
            <person name="Morin E."/>
            <person name="Kohler A."/>
            <person name="Barry K."/>
            <person name="LaButti K."/>
            <person name="Morin E."/>
            <person name="Salamov A."/>
            <person name="Lipzen A."/>
            <person name="Mereny Z."/>
            <person name="Hegedus B."/>
            <person name="Baldrian P."/>
            <person name="Stursova M."/>
            <person name="Weitz H."/>
            <person name="Taylor A."/>
            <person name="Grigoriev I.V."/>
            <person name="Nagy L.G."/>
            <person name="Martin F."/>
            <person name="Kauserud H."/>
        </authorList>
    </citation>
    <scope>NUCLEOTIDE SEQUENCE</scope>
    <source>
        <strain evidence="2">CBHHK182m</strain>
    </source>
</reference>
<evidence type="ECO:0000256" key="1">
    <source>
        <dbReference type="SAM" id="MobiDB-lite"/>
    </source>
</evidence>
<accession>A0AAD7HYQ1</accession>
<dbReference type="AlphaFoldDB" id="A0AAD7HYQ1"/>
<dbReference type="EMBL" id="JARKIB010000159">
    <property type="protein sequence ID" value="KAJ7730402.1"/>
    <property type="molecule type" value="Genomic_DNA"/>
</dbReference>
<gene>
    <name evidence="2" type="ORF">B0H16DRAFT_1469563</name>
</gene>
<organism evidence="2 3">
    <name type="scientific">Mycena metata</name>
    <dbReference type="NCBI Taxonomy" id="1033252"/>
    <lineage>
        <taxon>Eukaryota</taxon>
        <taxon>Fungi</taxon>
        <taxon>Dikarya</taxon>
        <taxon>Basidiomycota</taxon>
        <taxon>Agaricomycotina</taxon>
        <taxon>Agaricomycetes</taxon>
        <taxon>Agaricomycetidae</taxon>
        <taxon>Agaricales</taxon>
        <taxon>Marasmiineae</taxon>
        <taxon>Mycenaceae</taxon>
        <taxon>Mycena</taxon>
    </lineage>
</organism>
<dbReference type="Proteomes" id="UP001215598">
    <property type="component" value="Unassembled WGS sequence"/>
</dbReference>
<feature type="region of interest" description="Disordered" evidence="1">
    <location>
        <begin position="103"/>
        <end position="139"/>
    </location>
</feature>
<protein>
    <submittedName>
        <fullName evidence="2">Uncharacterized protein</fullName>
    </submittedName>
</protein>
<comment type="caution">
    <text evidence="2">The sequence shown here is derived from an EMBL/GenBank/DDBJ whole genome shotgun (WGS) entry which is preliminary data.</text>
</comment>
<evidence type="ECO:0000313" key="3">
    <source>
        <dbReference type="Proteomes" id="UP001215598"/>
    </source>
</evidence>
<sequence length="439" mass="47808">MDLHLANAPHPLSLIQTPAAHQGMNVGATRRHRCPCSGLQASDLPHIPKGLQMVWEQSQPKFVGKLQKENMGGEKGGRTDATYNLCAAKTGEGSATGRCLRRASRDEGGASGDGDMVGGDKRRQRHRDGGVWRAGRTSSPRQAVRGWQWAGRRAGVVGERRVFYNEPGREHGPEMAGSSVPRARPVQAVRVRPDNDSWENGVCPTLLTVVLSNVGLEKIRKEWGGGDRGNKLTGQKTFAENKLGGREHRMLHGEKGVSQGLSPKSKFKTKHLRGWTEDWMGLGNRCRLSSGMKDLRVKTEAVDGPREVKARRGIEVREAGVGIPGSGMLTPPRILTRLPLRGTRRRVNGVHSRLPVSCYRSAKFCSIPPPGLGENAAARNDAAVVKRRRGIAAAVLQRRNYGSNRLLQCRNYACMASVCVQSQDNSARPVVNVDSGSQA</sequence>
<proteinExistence type="predicted"/>
<name>A0AAD7HYQ1_9AGAR</name>
<evidence type="ECO:0000313" key="2">
    <source>
        <dbReference type="EMBL" id="KAJ7730402.1"/>
    </source>
</evidence>